<dbReference type="InterPro" id="IPR034904">
    <property type="entry name" value="FSCA_dom_sf"/>
</dbReference>
<organism evidence="2 3">
    <name type="scientific">Kribbella italica</name>
    <dbReference type="NCBI Taxonomy" id="1540520"/>
    <lineage>
        <taxon>Bacteria</taxon>
        <taxon>Bacillati</taxon>
        <taxon>Actinomycetota</taxon>
        <taxon>Actinomycetes</taxon>
        <taxon>Propionibacteriales</taxon>
        <taxon>Kribbellaceae</taxon>
        <taxon>Kribbella</taxon>
    </lineage>
</organism>
<dbReference type="SUPFAM" id="SSF117916">
    <property type="entry name" value="Fe-S cluster assembly (FSCA) domain-like"/>
    <property type="match status" value="1"/>
</dbReference>
<dbReference type="Gene3D" id="3.30.300.130">
    <property type="entry name" value="Fe-S cluster assembly (FSCA)"/>
    <property type="match status" value="1"/>
</dbReference>
<sequence length="227" mass="23753">MLSALDLVRDPELDEPITTLGFVASCHVSAAGDVVVRLRLPTYFCAPNFAFLMVADAYDVLAALPEVRTVDVTLEDHFAAAQINAGVAARAGFVAAFDGEAADELDELRRTFVSKAMLAGTDQVCRPLVATGTDPDALARLTLGDVPPSADLDRLRRRRAELGLRSDDGAALLVDPATGTPVAAAGVPQHLGFARLTRTGIEANTGICRGMLQHRYAGAGAGEEGPG</sequence>
<evidence type="ECO:0000313" key="3">
    <source>
        <dbReference type="Proteomes" id="UP000549971"/>
    </source>
</evidence>
<dbReference type="EMBL" id="JACHMY010000001">
    <property type="protein sequence ID" value="MBB5841436.1"/>
    <property type="molecule type" value="Genomic_DNA"/>
</dbReference>
<keyword evidence="3" id="KW-1185">Reference proteome</keyword>
<proteinExistence type="predicted"/>
<comment type="caution">
    <text evidence="2">The sequence shown here is derived from an EMBL/GenBank/DDBJ whole genome shotgun (WGS) entry which is preliminary data.</text>
</comment>
<dbReference type="Pfam" id="PF01883">
    <property type="entry name" value="FeS_assembly_P"/>
    <property type="match status" value="1"/>
</dbReference>
<name>A0A7W9JFZ8_9ACTN</name>
<dbReference type="AlphaFoldDB" id="A0A7W9JFZ8"/>
<evidence type="ECO:0000259" key="1">
    <source>
        <dbReference type="Pfam" id="PF01883"/>
    </source>
</evidence>
<protein>
    <submittedName>
        <fullName evidence="2">Metal-sulfur cluster biosynthetic enzyme</fullName>
    </submittedName>
</protein>
<reference evidence="2 3" key="1">
    <citation type="submission" date="2020-08" db="EMBL/GenBank/DDBJ databases">
        <title>Sequencing the genomes of 1000 actinobacteria strains.</title>
        <authorList>
            <person name="Klenk H.-P."/>
        </authorList>
    </citation>
    <scope>NUCLEOTIDE SEQUENCE [LARGE SCALE GENOMIC DNA]</scope>
    <source>
        <strain evidence="2 3">DSM 28967</strain>
    </source>
</reference>
<accession>A0A7W9JFZ8</accession>
<feature type="domain" description="MIP18 family-like" evidence="1">
    <location>
        <begin position="2"/>
        <end position="72"/>
    </location>
</feature>
<evidence type="ECO:0000313" key="2">
    <source>
        <dbReference type="EMBL" id="MBB5841436.1"/>
    </source>
</evidence>
<gene>
    <name evidence="2" type="ORF">HDA39_008170</name>
</gene>
<dbReference type="Proteomes" id="UP000549971">
    <property type="component" value="Unassembled WGS sequence"/>
</dbReference>
<dbReference type="RefSeq" id="WP_202893275.1">
    <property type="nucleotide sequence ID" value="NZ_JACHMY010000001.1"/>
</dbReference>
<dbReference type="InterPro" id="IPR002744">
    <property type="entry name" value="MIP18-like"/>
</dbReference>